<gene>
    <name evidence="2" type="ORF">DFH08DRAFT_1049375</name>
</gene>
<accession>A0AAD6Z6X6</accession>
<sequence>MPRRRLLLPSHFLPQCLVGSLYTFQPQGLQPQAPTSNYQNPEPQTQACGWSCTDPQTPRSPGRTPKSSSRKSEAQYKSSRTFKSDCPPSVSPSPMHRTAGTKSPEKASNVEWDGGSEKWIQSDLLRDQIDKDMASKTKVDAKTRFDARRWDGPGGIWLLSVATLASPEGTGVRTQGHESNRVRAVRIVRNSKLQAAETGSGSMAKTNSNSSTTHAEPLEAATTRRRGNKRLGEEWRTACAPETSHGSKPQKQLPFIEI</sequence>
<dbReference type="AlphaFoldDB" id="A0AAD6Z6X6"/>
<feature type="region of interest" description="Disordered" evidence="1">
    <location>
        <begin position="32"/>
        <end position="115"/>
    </location>
</feature>
<evidence type="ECO:0000313" key="3">
    <source>
        <dbReference type="Proteomes" id="UP001218218"/>
    </source>
</evidence>
<reference evidence="2" key="1">
    <citation type="submission" date="2023-03" db="EMBL/GenBank/DDBJ databases">
        <title>Massive genome expansion in bonnet fungi (Mycena s.s.) driven by repeated elements and novel gene families across ecological guilds.</title>
        <authorList>
            <consortium name="Lawrence Berkeley National Laboratory"/>
            <person name="Harder C.B."/>
            <person name="Miyauchi S."/>
            <person name="Viragh M."/>
            <person name="Kuo A."/>
            <person name="Thoen E."/>
            <person name="Andreopoulos B."/>
            <person name="Lu D."/>
            <person name="Skrede I."/>
            <person name="Drula E."/>
            <person name="Henrissat B."/>
            <person name="Morin E."/>
            <person name="Kohler A."/>
            <person name="Barry K."/>
            <person name="LaButti K."/>
            <person name="Morin E."/>
            <person name="Salamov A."/>
            <person name="Lipzen A."/>
            <person name="Mereny Z."/>
            <person name="Hegedus B."/>
            <person name="Baldrian P."/>
            <person name="Stursova M."/>
            <person name="Weitz H."/>
            <person name="Taylor A."/>
            <person name="Grigoriev I.V."/>
            <person name="Nagy L.G."/>
            <person name="Martin F."/>
            <person name="Kauserud H."/>
        </authorList>
    </citation>
    <scope>NUCLEOTIDE SEQUENCE</scope>
    <source>
        <strain evidence="2">CBHHK002</strain>
    </source>
</reference>
<feature type="compositionally biased region" description="Polar residues" evidence="1">
    <location>
        <begin position="194"/>
        <end position="214"/>
    </location>
</feature>
<dbReference type="EMBL" id="JARIHO010000080">
    <property type="protein sequence ID" value="KAJ7309936.1"/>
    <property type="molecule type" value="Genomic_DNA"/>
</dbReference>
<dbReference type="Proteomes" id="UP001218218">
    <property type="component" value="Unassembled WGS sequence"/>
</dbReference>
<organism evidence="2 3">
    <name type="scientific">Mycena albidolilacea</name>
    <dbReference type="NCBI Taxonomy" id="1033008"/>
    <lineage>
        <taxon>Eukaryota</taxon>
        <taxon>Fungi</taxon>
        <taxon>Dikarya</taxon>
        <taxon>Basidiomycota</taxon>
        <taxon>Agaricomycotina</taxon>
        <taxon>Agaricomycetes</taxon>
        <taxon>Agaricomycetidae</taxon>
        <taxon>Agaricales</taxon>
        <taxon>Marasmiineae</taxon>
        <taxon>Mycenaceae</taxon>
        <taxon>Mycena</taxon>
    </lineage>
</organism>
<evidence type="ECO:0000313" key="2">
    <source>
        <dbReference type="EMBL" id="KAJ7309936.1"/>
    </source>
</evidence>
<keyword evidence="3" id="KW-1185">Reference proteome</keyword>
<evidence type="ECO:0000256" key="1">
    <source>
        <dbReference type="SAM" id="MobiDB-lite"/>
    </source>
</evidence>
<proteinExistence type="predicted"/>
<protein>
    <submittedName>
        <fullName evidence="2">Uncharacterized protein</fullName>
    </submittedName>
</protein>
<name>A0AAD6Z6X6_9AGAR</name>
<feature type="region of interest" description="Disordered" evidence="1">
    <location>
        <begin position="194"/>
        <end position="258"/>
    </location>
</feature>
<comment type="caution">
    <text evidence="2">The sequence shown here is derived from an EMBL/GenBank/DDBJ whole genome shotgun (WGS) entry which is preliminary data.</text>
</comment>
<feature type="compositionally biased region" description="Polar residues" evidence="1">
    <location>
        <begin position="32"/>
        <end position="59"/>
    </location>
</feature>